<feature type="transmembrane region" description="Helical" evidence="1">
    <location>
        <begin position="96"/>
        <end position="116"/>
    </location>
</feature>
<keyword evidence="3" id="KW-1185">Reference proteome</keyword>
<reference evidence="3" key="1">
    <citation type="submission" date="2016-06" db="EMBL/GenBank/DDBJ databases">
        <authorList>
            <person name="de Vries S.P.W."/>
            <person name="Hadjirin N.F."/>
            <person name="Lay E.M."/>
            <person name="Zadoks R.N."/>
            <person name="Peacock S.J."/>
            <person name="Parkhill J."/>
            <person name="Grant A.J."/>
            <person name="Mcdougall S."/>
            <person name="Holmes M.A."/>
        </authorList>
    </citation>
    <scope>NUCLEOTIDE SEQUENCE [LARGE SCALE GENOMIC DNA]</scope>
    <source>
        <strain evidence="3">NZ1587</strain>
    </source>
</reference>
<dbReference type="OrthoDB" id="2221492at2"/>
<evidence type="ECO:0000256" key="1">
    <source>
        <dbReference type="SAM" id="Phobius"/>
    </source>
</evidence>
<evidence type="ECO:0000313" key="3">
    <source>
        <dbReference type="Proteomes" id="UP000182015"/>
    </source>
</evidence>
<feature type="transmembrane region" description="Helical" evidence="1">
    <location>
        <begin position="122"/>
        <end position="139"/>
    </location>
</feature>
<name>A0A1L8MLP1_9STRE</name>
<feature type="transmembrane region" description="Helical" evidence="1">
    <location>
        <begin position="16"/>
        <end position="40"/>
    </location>
</feature>
<organism evidence="2 3">
    <name type="scientific">Streptococcus bovimastitidis</name>
    <dbReference type="NCBI Taxonomy" id="1856638"/>
    <lineage>
        <taxon>Bacteria</taxon>
        <taxon>Bacillati</taxon>
        <taxon>Bacillota</taxon>
        <taxon>Bacilli</taxon>
        <taxon>Lactobacillales</taxon>
        <taxon>Streptococcaceae</taxon>
        <taxon>Streptococcus</taxon>
    </lineage>
</organism>
<gene>
    <name evidence="2" type="ORF">A9Q68_06570</name>
</gene>
<protein>
    <submittedName>
        <fullName evidence="2">Uncharacterized protein</fullName>
    </submittedName>
</protein>
<dbReference type="RefSeq" id="WP_071793901.1">
    <property type="nucleotide sequence ID" value="NZ_LZDD01000002.1"/>
</dbReference>
<keyword evidence="1" id="KW-0812">Transmembrane</keyword>
<comment type="caution">
    <text evidence="2">The sequence shown here is derived from an EMBL/GenBank/DDBJ whole genome shotgun (WGS) entry which is preliminary data.</text>
</comment>
<accession>A0A1L8MLP1</accession>
<feature type="transmembrane region" description="Helical" evidence="1">
    <location>
        <begin position="60"/>
        <end position="84"/>
    </location>
</feature>
<keyword evidence="1" id="KW-0472">Membrane</keyword>
<dbReference type="STRING" id="1856638.A9Q68_06570"/>
<evidence type="ECO:0000313" key="2">
    <source>
        <dbReference type="EMBL" id="OJF71646.1"/>
    </source>
</evidence>
<proteinExistence type="predicted"/>
<keyword evidence="1" id="KW-1133">Transmembrane helix</keyword>
<sequence>MISYEKVRQSLKTSNIVIIVLNSLLTIVSAFGLVSLLLIVNNKEVMDQLGSEQRAVMQEAVTPFSLFISTVGLALMIAIIVLTVMNQSKIKKALEVSYMPYYLGFALSLLNIISTLLTTPSIIGAIIQLLLLTLYFFAYQKARTLNNKDQDLEQEDDQTIE</sequence>
<dbReference type="EMBL" id="LZDD01000002">
    <property type="protein sequence ID" value="OJF71646.1"/>
    <property type="molecule type" value="Genomic_DNA"/>
</dbReference>
<dbReference type="Proteomes" id="UP000182015">
    <property type="component" value="Unassembled WGS sequence"/>
</dbReference>
<dbReference type="AlphaFoldDB" id="A0A1L8MLP1"/>